<organism evidence="1 2">
    <name type="scientific">Adineta steineri</name>
    <dbReference type="NCBI Taxonomy" id="433720"/>
    <lineage>
        <taxon>Eukaryota</taxon>
        <taxon>Metazoa</taxon>
        <taxon>Spiralia</taxon>
        <taxon>Gnathifera</taxon>
        <taxon>Rotifera</taxon>
        <taxon>Eurotatoria</taxon>
        <taxon>Bdelloidea</taxon>
        <taxon>Adinetida</taxon>
        <taxon>Adinetidae</taxon>
        <taxon>Adineta</taxon>
    </lineage>
</organism>
<name>A0A820R511_9BILA</name>
<accession>A0A820R511</accession>
<dbReference type="AlphaFoldDB" id="A0A820R511"/>
<protein>
    <submittedName>
        <fullName evidence="1">Uncharacterized protein</fullName>
    </submittedName>
</protein>
<evidence type="ECO:0000313" key="2">
    <source>
        <dbReference type="Proteomes" id="UP000663881"/>
    </source>
</evidence>
<sequence length="153" mass="17773">MFHNKIYSWNTGEDFHLCANARKYANIRSFVMPVDKIDDTTHSFTKDYVHISNKGDTTGRVNGTSTSRKIIIDQLWLRGDRLMNSYRSSEPSLLLFAETQHDTMLLISLVKQQMIQLDGLIYFATSNMLKTDIEMIKIKNEVESFHDFMIGRD</sequence>
<comment type="caution">
    <text evidence="1">The sequence shown here is derived from an EMBL/GenBank/DDBJ whole genome shotgun (WGS) entry which is preliminary data.</text>
</comment>
<reference evidence="1" key="1">
    <citation type="submission" date="2021-02" db="EMBL/GenBank/DDBJ databases">
        <authorList>
            <person name="Nowell W R."/>
        </authorList>
    </citation>
    <scope>NUCLEOTIDE SEQUENCE</scope>
</reference>
<dbReference type="Proteomes" id="UP000663881">
    <property type="component" value="Unassembled WGS sequence"/>
</dbReference>
<gene>
    <name evidence="1" type="ORF">OKA104_LOCUS53085</name>
</gene>
<proteinExistence type="predicted"/>
<evidence type="ECO:0000313" key="1">
    <source>
        <dbReference type="EMBL" id="CAF4431120.1"/>
    </source>
</evidence>
<dbReference type="EMBL" id="CAJOAY010032255">
    <property type="protein sequence ID" value="CAF4431120.1"/>
    <property type="molecule type" value="Genomic_DNA"/>
</dbReference>
<feature type="non-terminal residue" evidence="1">
    <location>
        <position position="153"/>
    </location>
</feature>